<evidence type="ECO:0000313" key="1">
    <source>
        <dbReference type="EMBL" id="MBA0618653.1"/>
    </source>
</evidence>
<protein>
    <submittedName>
        <fullName evidence="1">Uncharacterized protein</fullName>
    </submittedName>
</protein>
<gene>
    <name evidence="1" type="ORF">Godav_027966</name>
</gene>
<name>A0A7J8RYG4_GOSDV</name>
<dbReference type="EMBL" id="JABFAC010000007">
    <property type="protein sequence ID" value="MBA0618653.1"/>
    <property type="molecule type" value="Genomic_DNA"/>
</dbReference>
<evidence type="ECO:0000313" key="2">
    <source>
        <dbReference type="Proteomes" id="UP000593561"/>
    </source>
</evidence>
<dbReference type="AlphaFoldDB" id="A0A7J8RYG4"/>
<reference evidence="1 2" key="1">
    <citation type="journal article" date="2019" name="Genome Biol. Evol.">
        <title>Insights into the evolution of the New World diploid cottons (Gossypium, subgenus Houzingenia) based on genome sequencing.</title>
        <authorList>
            <person name="Grover C.E."/>
            <person name="Arick M.A. 2nd"/>
            <person name="Thrash A."/>
            <person name="Conover J.L."/>
            <person name="Sanders W.S."/>
            <person name="Peterson D.G."/>
            <person name="Frelichowski J.E."/>
            <person name="Scheffler J.A."/>
            <person name="Scheffler B.E."/>
            <person name="Wendel J.F."/>
        </authorList>
    </citation>
    <scope>NUCLEOTIDE SEQUENCE [LARGE SCALE GENOMIC DNA]</scope>
    <source>
        <strain evidence="1">27</strain>
        <tissue evidence="1">Leaf</tissue>
    </source>
</reference>
<dbReference type="Proteomes" id="UP000593561">
    <property type="component" value="Unassembled WGS sequence"/>
</dbReference>
<keyword evidence="2" id="KW-1185">Reference proteome</keyword>
<proteinExistence type="predicted"/>
<comment type="caution">
    <text evidence="1">The sequence shown here is derived from an EMBL/GenBank/DDBJ whole genome shotgun (WGS) entry which is preliminary data.</text>
</comment>
<sequence length="146" mass="16776">MGTTIHENGTWDDTVICEIAMEDQVQAILFIPLAKSPIPDTKIWRLEGSSMYIMKSDYKLLVQGKSDLQQALSNPMAFSEKDFFLELWALQFSEKIKITMREANNATHTLAKKEGQFSEGKFWIEDALEEVEWVAVIDRSNCFSLY</sequence>
<accession>A0A7J8RYG4</accession>
<organism evidence="1 2">
    <name type="scientific">Gossypium davidsonii</name>
    <name type="common">Davidson's cotton</name>
    <name type="synonym">Gossypium klotzschianum subsp. davidsonii</name>
    <dbReference type="NCBI Taxonomy" id="34287"/>
    <lineage>
        <taxon>Eukaryota</taxon>
        <taxon>Viridiplantae</taxon>
        <taxon>Streptophyta</taxon>
        <taxon>Embryophyta</taxon>
        <taxon>Tracheophyta</taxon>
        <taxon>Spermatophyta</taxon>
        <taxon>Magnoliopsida</taxon>
        <taxon>eudicotyledons</taxon>
        <taxon>Gunneridae</taxon>
        <taxon>Pentapetalae</taxon>
        <taxon>rosids</taxon>
        <taxon>malvids</taxon>
        <taxon>Malvales</taxon>
        <taxon>Malvaceae</taxon>
        <taxon>Malvoideae</taxon>
        <taxon>Gossypium</taxon>
    </lineage>
</organism>